<sequence>MAADLFARLPDELAAAVLAHLGPTWRPLARMVCRQWAAIVAVPSRAEALALLRSRPTGVRPEAWVGGRVLCASAIAHGLDAGDAVQGDHDDNDILSRPSSAASWCLRFVPAAPPCEVAHALLASGRADAVACALALVGDVAPARSDAIALGVRAAVREDRADTLDALLSQWRALSEADTEDAPGATYDAPRGQRAWIDDVWTWVARHDAGRVAARLLGAQKVTGDPLWEAWSEGGWADAVGLAGAVRVVAAHVERGVFSSSLAERIGVAAAGVGHVRTCALVVDSLRSRCRNRDADAAMAAADKQQQRGRCVRAADDDPPSGRVIAQIAAGAVCGHTPDGVLDWLEGAAVSYRPDRARLLREAVEWGPLCGRSALALVVRWPETARAAPDLVARAVGRAVLRGYLDDADRAVAALHAVRPTAPHESDAHGRALWNEIVLDVFVSGLTKRTAVDTLALLCAMGARCGFGDAHTLVAVLAVDGGGRGDARYGPRWACFAVGSAEMWVPWCRARPIAGAFVRGLVRRIEPRHAHVAKALVAWLGAAGLLLDGAP</sequence>
<dbReference type="SUPFAM" id="SSF81383">
    <property type="entry name" value="F-box domain"/>
    <property type="match status" value="1"/>
</dbReference>
<dbReference type="Proteomes" id="UP000204584">
    <property type="component" value="Segment"/>
</dbReference>
<organism evidence="1 2">
    <name type="scientific">Pandoravirus salinus</name>
    <dbReference type="NCBI Taxonomy" id="1349410"/>
    <lineage>
        <taxon>Viruses</taxon>
        <taxon>Pandoravirus</taxon>
    </lineage>
</organism>
<dbReference type="EMBL" id="KC977571">
    <property type="protein sequence ID" value="AGO83538.1"/>
    <property type="molecule type" value="Genomic_DNA"/>
</dbReference>
<proteinExistence type="predicted"/>
<reference evidence="1 2" key="1">
    <citation type="journal article" date="2013" name="Science">
        <title>Pandoraviruses: amoeba viruses with genomes up to 2.5 Mb reaching that of parasitic eukaryotes.</title>
        <authorList>
            <person name="Philippe N."/>
            <person name="Legendre M."/>
            <person name="Doutre G."/>
            <person name="Coute Y."/>
            <person name="Poirot O."/>
            <person name="Lescot M."/>
            <person name="Arslan D."/>
            <person name="Seltzer V."/>
            <person name="Bertaux L."/>
            <person name="Bruley C."/>
            <person name="Garin J."/>
            <person name="Claverie J.M."/>
            <person name="Abergel C."/>
        </authorList>
    </citation>
    <scope>NUCLEOTIDE SEQUENCE [LARGE SCALE GENOMIC DNA]</scope>
</reference>
<dbReference type="GeneID" id="16605325"/>
<gene>
    <name evidence="1" type="ORF">psal_cds_103</name>
</gene>
<dbReference type="InterPro" id="IPR036047">
    <property type="entry name" value="F-box-like_dom_sf"/>
</dbReference>
<protein>
    <recommendedName>
        <fullName evidence="3">F-box incomplete domain containing protein</fullName>
    </recommendedName>
</protein>
<evidence type="ECO:0000313" key="1">
    <source>
        <dbReference type="EMBL" id="AGO83538.1"/>
    </source>
</evidence>
<keyword evidence="2" id="KW-1185">Reference proteome</keyword>
<evidence type="ECO:0008006" key="3">
    <source>
        <dbReference type="Google" id="ProtNLM"/>
    </source>
</evidence>
<name>S4VTC0_9VIRU</name>
<evidence type="ECO:0000313" key="2">
    <source>
        <dbReference type="Proteomes" id="UP000204584"/>
    </source>
</evidence>
<dbReference type="KEGG" id="vg:16605325"/>
<accession>S4VTC0</accession>
<dbReference type="RefSeq" id="YP_008436600.1">
    <property type="nucleotide sequence ID" value="NC_022098.1"/>
</dbReference>